<dbReference type="InterPro" id="IPR026104">
    <property type="entry name" value="ZNF_C2HC_dom_1C"/>
</dbReference>
<organism evidence="9 10">
    <name type="scientific">Ladona fulva</name>
    <name type="common">Scarce chaser dragonfly</name>
    <name type="synonym">Libellula fulva</name>
    <dbReference type="NCBI Taxonomy" id="123851"/>
    <lineage>
        <taxon>Eukaryota</taxon>
        <taxon>Metazoa</taxon>
        <taxon>Ecdysozoa</taxon>
        <taxon>Arthropoda</taxon>
        <taxon>Hexapoda</taxon>
        <taxon>Insecta</taxon>
        <taxon>Pterygota</taxon>
        <taxon>Palaeoptera</taxon>
        <taxon>Odonata</taxon>
        <taxon>Epiprocta</taxon>
        <taxon>Anisoptera</taxon>
        <taxon>Libelluloidea</taxon>
        <taxon>Libellulidae</taxon>
        <taxon>Ladona</taxon>
    </lineage>
</organism>
<sequence>MSLESTPAVLIASVLPVKGPPAGSAAAPPSDLPTCRNCGRHFAQDRLPKHEEICVKTSKKKRKVFDPTKMRVKGTEAEAYLKNIKKAPKAPAAPKVDWRRQHEDFIRSIRDAKAAQAHLAAGGKLSDLPPPPPMDTSHLTPCPHCGRKFNETAAQRHIPRCKDTINKPKPPPGARGGPSSAGRGARSTPLRR</sequence>
<comment type="caution">
    <text evidence="9">The sequence shown here is derived from an EMBL/GenBank/DDBJ whole genome shotgun (WGS) entry which is preliminary data.</text>
</comment>
<dbReference type="OrthoDB" id="10255185at2759"/>
<dbReference type="InterPro" id="IPR049899">
    <property type="entry name" value="Znf_C2HC_C3H"/>
</dbReference>
<evidence type="ECO:0000256" key="6">
    <source>
        <dbReference type="PROSITE-ProRule" id="PRU01371"/>
    </source>
</evidence>
<dbReference type="GO" id="GO:0008270">
    <property type="term" value="F:zinc ion binding"/>
    <property type="evidence" value="ECO:0007669"/>
    <property type="project" value="UniProtKB-KW"/>
</dbReference>
<dbReference type="Gene3D" id="3.30.160.60">
    <property type="entry name" value="Classic Zinc Finger"/>
    <property type="match status" value="2"/>
</dbReference>
<comment type="similarity">
    <text evidence="1">Belongs to the ZC2HC1 family.</text>
</comment>
<evidence type="ECO:0000256" key="2">
    <source>
        <dbReference type="ARBA" id="ARBA00022723"/>
    </source>
</evidence>
<dbReference type="Pfam" id="PF13913">
    <property type="entry name" value="zf-C2HC_2"/>
    <property type="match status" value="2"/>
</dbReference>
<feature type="domain" description="C2HC/C3H-type" evidence="8">
    <location>
        <begin position="138"/>
        <end position="167"/>
    </location>
</feature>
<evidence type="ECO:0000256" key="4">
    <source>
        <dbReference type="ARBA" id="ARBA00022833"/>
    </source>
</evidence>
<keyword evidence="3 6" id="KW-0863">Zinc-finger</keyword>
<keyword evidence="4" id="KW-0862">Zinc</keyword>
<keyword evidence="5" id="KW-0175">Coiled coil</keyword>
<feature type="compositionally biased region" description="Low complexity" evidence="7">
    <location>
        <begin position="177"/>
        <end position="192"/>
    </location>
</feature>
<gene>
    <name evidence="9" type="ORF">J437_LFUL014204</name>
</gene>
<accession>A0A8K0KLV9</accession>
<dbReference type="PANTHER" id="PTHR14649:SF1">
    <property type="entry name" value="ZINC FINGER C2HC DOMAIN-CONTAINING PROTEIN 1C"/>
    <property type="match status" value="1"/>
</dbReference>
<proteinExistence type="inferred from homology"/>
<dbReference type="PANTHER" id="PTHR14649">
    <property type="entry name" value="ZINC FINGER C2HC DOMAIN-CONTAINING PROTEIN 1C"/>
    <property type="match status" value="1"/>
</dbReference>
<protein>
    <recommendedName>
        <fullName evidence="8">C2HC/C3H-type domain-containing protein</fullName>
    </recommendedName>
</protein>
<evidence type="ECO:0000256" key="5">
    <source>
        <dbReference type="ARBA" id="ARBA00023054"/>
    </source>
</evidence>
<evidence type="ECO:0000256" key="3">
    <source>
        <dbReference type="ARBA" id="ARBA00022771"/>
    </source>
</evidence>
<evidence type="ECO:0000259" key="8">
    <source>
        <dbReference type="PROSITE" id="PS52027"/>
    </source>
</evidence>
<feature type="region of interest" description="Disordered" evidence="7">
    <location>
        <begin position="150"/>
        <end position="192"/>
    </location>
</feature>
<keyword evidence="10" id="KW-1185">Reference proteome</keyword>
<dbReference type="EMBL" id="KZ308835">
    <property type="protein sequence ID" value="KAG8234628.1"/>
    <property type="molecule type" value="Genomic_DNA"/>
</dbReference>
<evidence type="ECO:0000313" key="10">
    <source>
        <dbReference type="Proteomes" id="UP000792457"/>
    </source>
</evidence>
<evidence type="ECO:0000256" key="1">
    <source>
        <dbReference type="ARBA" id="ARBA00010843"/>
    </source>
</evidence>
<keyword evidence="2" id="KW-0479">Metal-binding</keyword>
<feature type="domain" description="C2HC/C3H-type" evidence="8">
    <location>
        <begin position="31"/>
        <end position="60"/>
    </location>
</feature>
<evidence type="ECO:0000256" key="7">
    <source>
        <dbReference type="SAM" id="MobiDB-lite"/>
    </source>
</evidence>
<evidence type="ECO:0000313" key="9">
    <source>
        <dbReference type="EMBL" id="KAG8234628.1"/>
    </source>
</evidence>
<reference evidence="9" key="1">
    <citation type="submission" date="2013-04" db="EMBL/GenBank/DDBJ databases">
        <authorList>
            <person name="Qu J."/>
            <person name="Murali S.C."/>
            <person name="Bandaranaike D."/>
            <person name="Bellair M."/>
            <person name="Blankenburg K."/>
            <person name="Chao H."/>
            <person name="Dinh H."/>
            <person name="Doddapaneni H."/>
            <person name="Downs B."/>
            <person name="Dugan-Rocha S."/>
            <person name="Elkadiri S."/>
            <person name="Gnanaolivu R.D."/>
            <person name="Hernandez B."/>
            <person name="Javaid M."/>
            <person name="Jayaseelan J.C."/>
            <person name="Lee S."/>
            <person name="Li M."/>
            <person name="Ming W."/>
            <person name="Munidasa M."/>
            <person name="Muniz J."/>
            <person name="Nguyen L."/>
            <person name="Ongeri F."/>
            <person name="Osuji N."/>
            <person name="Pu L.-L."/>
            <person name="Puazo M."/>
            <person name="Qu C."/>
            <person name="Quiroz J."/>
            <person name="Raj R."/>
            <person name="Weissenberger G."/>
            <person name="Xin Y."/>
            <person name="Zou X."/>
            <person name="Han Y."/>
            <person name="Richards S."/>
            <person name="Worley K."/>
            <person name="Muzny D."/>
            <person name="Gibbs R."/>
        </authorList>
    </citation>
    <scope>NUCLEOTIDE SEQUENCE</scope>
    <source>
        <strain evidence="9">Sampled in the wild</strain>
    </source>
</reference>
<reference evidence="9" key="2">
    <citation type="submission" date="2017-10" db="EMBL/GenBank/DDBJ databases">
        <title>Ladona fulva Genome sequencing and assembly.</title>
        <authorList>
            <person name="Murali S."/>
            <person name="Richards S."/>
            <person name="Bandaranaike D."/>
            <person name="Bellair M."/>
            <person name="Blankenburg K."/>
            <person name="Chao H."/>
            <person name="Dinh H."/>
            <person name="Doddapaneni H."/>
            <person name="Dugan-Rocha S."/>
            <person name="Elkadiri S."/>
            <person name="Gnanaolivu R."/>
            <person name="Hernandez B."/>
            <person name="Skinner E."/>
            <person name="Javaid M."/>
            <person name="Lee S."/>
            <person name="Li M."/>
            <person name="Ming W."/>
            <person name="Munidasa M."/>
            <person name="Muniz J."/>
            <person name="Nguyen L."/>
            <person name="Hughes D."/>
            <person name="Osuji N."/>
            <person name="Pu L.-L."/>
            <person name="Puazo M."/>
            <person name="Qu C."/>
            <person name="Quiroz J."/>
            <person name="Raj R."/>
            <person name="Weissenberger G."/>
            <person name="Xin Y."/>
            <person name="Zou X."/>
            <person name="Han Y."/>
            <person name="Worley K."/>
            <person name="Muzny D."/>
            <person name="Gibbs R."/>
        </authorList>
    </citation>
    <scope>NUCLEOTIDE SEQUENCE</scope>
    <source>
        <strain evidence="9">Sampled in the wild</strain>
    </source>
</reference>
<dbReference type="PROSITE" id="PS52027">
    <property type="entry name" value="ZF_C2HC_C3H"/>
    <property type="match status" value="2"/>
</dbReference>
<dbReference type="Proteomes" id="UP000792457">
    <property type="component" value="Unassembled WGS sequence"/>
</dbReference>
<dbReference type="AlphaFoldDB" id="A0A8K0KLV9"/>
<name>A0A8K0KLV9_LADFU</name>